<reference evidence="3 4" key="1">
    <citation type="submission" date="2017-08" db="EMBL/GenBank/DDBJ databases">
        <title>USMARCv1.0.</title>
        <authorList>
            <person name="Hannum G.I."/>
            <person name="Koren S."/>
            <person name="Schroeder S.G."/>
            <person name="Chin S.C."/>
            <person name="Nonneman D.J."/>
            <person name="Becker S.A."/>
            <person name="Rosen B.D."/>
            <person name="Bickhart D.M."/>
            <person name="Putnam N.H."/>
            <person name="Green R.E."/>
            <person name="Tuggle C.K."/>
            <person name="Liu H."/>
            <person name="Rohrer G.A."/>
            <person name="Warr A."/>
            <person name="Hall R."/>
            <person name="Kim K."/>
            <person name="Hume D.A."/>
            <person name="Talbot R."/>
            <person name="Chow W."/>
            <person name="Howe K."/>
            <person name="Schwartz A.S."/>
            <person name="Watson M."/>
            <person name="Archibald A.L."/>
            <person name="Phillippy A.M."/>
            <person name="Smith T.P.L."/>
        </authorList>
    </citation>
    <scope>NUCLEOTIDE SEQUENCE [LARGE SCALE GENOMIC DNA]</scope>
</reference>
<protein>
    <submittedName>
        <fullName evidence="3">Uncharacterized protein</fullName>
    </submittedName>
</protein>
<feature type="compositionally biased region" description="Basic and acidic residues" evidence="2">
    <location>
        <begin position="28"/>
        <end position="40"/>
    </location>
</feature>
<dbReference type="InterPro" id="IPR015157">
    <property type="entry name" value="TMA7"/>
</dbReference>
<evidence type="ECO:0000313" key="3">
    <source>
        <dbReference type="Ensembl" id="ENSSSCP00070002641.1"/>
    </source>
</evidence>
<dbReference type="Proteomes" id="UP000314985">
    <property type="component" value="Chromosome 6"/>
</dbReference>
<dbReference type="Pfam" id="PF09072">
    <property type="entry name" value="TMA7"/>
    <property type="match status" value="1"/>
</dbReference>
<reference evidence="3" key="2">
    <citation type="submission" date="2025-05" db="UniProtKB">
        <authorList>
            <consortium name="Ensembl"/>
        </authorList>
    </citation>
    <scope>IDENTIFICATION</scope>
</reference>
<evidence type="ECO:0000313" key="4">
    <source>
        <dbReference type="Proteomes" id="UP000314985"/>
    </source>
</evidence>
<dbReference type="PANTHER" id="PTHR28632">
    <property type="entry name" value="TRANSLATION MACHINERY-ASSOCIATED PROTEIN 7"/>
    <property type="match status" value="1"/>
</dbReference>
<organism evidence="3 4">
    <name type="scientific">Sus scrofa</name>
    <name type="common">Pig</name>
    <dbReference type="NCBI Taxonomy" id="9823"/>
    <lineage>
        <taxon>Eukaryota</taxon>
        <taxon>Metazoa</taxon>
        <taxon>Chordata</taxon>
        <taxon>Craniata</taxon>
        <taxon>Vertebrata</taxon>
        <taxon>Euteleostomi</taxon>
        <taxon>Mammalia</taxon>
        <taxon>Eutheria</taxon>
        <taxon>Laurasiatheria</taxon>
        <taxon>Artiodactyla</taxon>
        <taxon>Suina</taxon>
        <taxon>Suidae</taxon>
        <taxon>Sus</taxon>
    </lineage>
</organism>
<proteinExistence type="inferred from homology"/>
<dbReference type="Proteomes" id="UP000694571">
    <property type="component" value="Unplaced"/>
</dbReference>
<sequence>LSGREPDYSPRNRFEEMEEEDKALKKKQKEEQKKLEELKARASGKGPLATAGIKKSGKNWLCLRQ</sequence>
<feature type="compositionally biased region" description="Basic and acidic residues" evidence="2">
    <location>
        <begin position="1"/>
        <end position="15"/>
    </location>
</feature>
<evidence type="ECO:0000256" key="2">
    <source>
        <dbReference type="SAM" id="MobiDB-lite"/>
    </source>
</evidence>
<dbReference type="Ensembl" id="ENSSSCT00070003195.1">
    <property type="protein sequence ID" value="ENSSSCP00070002641.1"/>
    <property type="gene ID" value="ENSSSCG00070001680.1"/>
</dbReference>
<dbReference type="AlphaFoldDB" id="A0A4X1SJN2"/>
<feature type="region of interest" description="Disordered" evidence="2">
    <location>
        <begin position="1"/>
        <end position="53"/>
    </location>
</feature>
<name>A0A4X1SJN2_PIG</name>
<comment type="similarity">
    <text evidence="1">Belongs to the TMA7 family.</text>
</comment>
<accession>A0A4X1SJN2</accession>
<dbReference type="Ensembl" id="ENSSSCT00050027696.1">
    <property type="protein sequence ID" value="ENSSSCP00050011450.1"/>
    <property type="gene ID" value="ENSSSCG00050020526.1"/>
</dbReference>
<evidence type="ECO:0000256" key="1">
    <source>
        <dbReference type="ARBA" id="ARBA00006631"/>
    </source>
</evidence>